<dbReference type="Proteomes" id="UP001189624">
    <property type="component" value="Chromosome 1"/>
</dbReference>
<reference evidence="1" key="1">
    <citation type="submission" date="2023-10" db="EMBL/GenBank/DDBJ databases">
        <authorList>
            <person name="Domelevo Entfellner J.-B."/>
        </authorList>
    </citation>
    <scope>NUCLEOTIDE SEQUENCE</scope>
</reference>
<proteinExistence type="predicted"/>
<name>A0AA86RKP5_9FABA</name>
<dbReference type="AlphaFoldDB" id="A0AA86RKP5"/>
<sequence length="104" mass="11628">MASTPFSTLCHFHKPSLRFLPSHRFRFDGASAMAFPKVPKNRKMVSFPVCRIGPAVAFRDLDADDFRHPLDKQNTLILRAIPGLNELGKVLLGNKQIPRVLSSA</sequence>
<evidence type="ECO:0000313" key="2">
    <source>
        <dbReference type="Proteomes" id="UP001189624"/>
    </source>
</evidence>
<organism evidence="1 2">
    <name type="scientific">Sphenostylis stenocarpa</name>
    <dbReference type="NCBI Taxonomy" id="92480"/>
    <lineage>
        <taxon>Eukaryota</taxon>
        <taxon>Viridiplantae</taxon>
        <taxon>Streptophyta</taxon>
        <taxon>Embryophyta</taxon>
        <taxon>Tracheophyta</taxon>
        <taxon>Spermatophyta</taxon>
        <taxon>Magnoliopsida</taxon>
        <taxon>eudicotyledons</taxon>
        <taxon>Gunneridae</taxon>
        <taxon>Pentapetalae</taxon>
        <taxon>rosids</taxon>
        <taxon>fabids</taxon>
        <taxon>Fabales</taxon>
        <taxon>Fabaceae</taxon>
        <taxon>Papilionoideae</taxon>
        <taxon>50 kb inversion clade</taxon>
        <taxon>NPAAA clade</taxon>
        <taxon>indigoferoid/millettioid clade</taxon>
        <taxon>Phaseoleae</taxon>
        <taxon>Sphenostylis</taxon>
    </lineage>
</organism>
<keyword evidence="2" id="KW-1185">Reference proteome</keyword>
<gene>
    <name evidence="1" type="ORF">AYBTSS11_LOCUS274</name>
</gene>
<dbReference type="Gramene" id="rna-AYBTSS11_LOCUS274">
    <property type="protein sequence ID" value="CAJ1787633.1"/>
    <property type="gene ID" value="gene-AYBTSS11_LOCUS274"/>
</dbReference>
<accession>A0AA86RKP5</accession>
<protein>
    <submittedName>
        <fullName evidence="1">Uncharacterized protein</fullName>
    </submittedName>
</protein>
<evidence type="ECO:0000313" key="1">
    <source>
        <dbReference type="EMBL" id="CAJ1787633.1"/>
    </source>
</evidence>
<dbReference type="EMBL" id="OY731398">
    <property type="protein sequence ID" value="CAJ1787633.1"/>
    <property type="molecule type" value="Genomic_DNA"/>
</dbReference>